<evidence type="ECO:0000313" key="1">
    <source>
        <dbReference type="EMBL" id="CCD54278.1"/>
    </source>
</evidence>
<dbReference type="HOGENOM" id="CLU_2867435_0_0_1"/>
<sequence>MLCPHQTAISGLRSRWNITTMIPGLEFGLIMITHHSVPLHCHFHMLYNLYAAQQERCSWSTIVS</sequence>
<evidence type="ECO:0000313" key="2">
    <source>
        <dbReference type="Proteomes" id="UP000008177"/>
    </source>
</evidence>
<protein>
    <submittedName>
        <fullName evidence="1">Uncharacterized protein</fullName>
    </submittedName>
</protein>
<accession>G2YRN0</accession>
<name>G2YRN0_BOTF4</name>
<dbReference type="Proteomes" id="UP000008177">
    <property type="component" value="Unplaced contigs"/>
</dbReference>
<gene>
    <name evidence="1" type="ORF">BofuT4_uP129780.1</name>
</gene>
<dbReference type="InParanoid" id="G2YRN0"/>
<dbReference type="EMBL" id="FQ790350">
    <property type="protein sequence ID" value="CCD54278.1"/>
    <property type="molecule type" value="Genomic_DNA"/>
</dbReference>
<dbReference type="AlphaFoldDB" id="G2YRN0"/>
<organism evidence="1 2">
    <name type="scientific">Botryotinia fuckeliana (strain T4)</name>
    <name type="common">Noble rot fungus</name>
    <name type="synonym">Botrytis cinerea</name>
    <dbReference type="NCBI Taxonomy" id="999810"/>
    <lineage>
        <taxon>Eukaryota</taxon>
        <taxon>Fungi</taxon>
        <taxon>Dikarya</taxon>
        <taxon>Ascomycota</taxon>
        <taxon>Pezizomycotina</taxon>
        <taxon>Leotiomycetes</taxon>
        <taxon>Helotiales</taxon>
        <taxon>Sclerotiniaceae</taxon>
        <taxon>Botrytis</taxon>
    </lineage>
</organism>
<proteinExistence type="predicted"/>
<reference evidence="2" key="1">
    <citation type="journal article" date="2011" name="PLoS Genet.">
        <title>Genomic analysis of the necrotrophic fungal pathogens Sclerotinia sclerotiorum and Botrytis cinerea.</title>
        <authorList>
            <person name="Amselem J."/>
            <person name="Cuomo C.A."/>
            <person name="van Kan J.A."/>
            <person name="Viaud M."/>
            <person name="Benito E.P."/>
            <person name="Couloux A."/>
            <person name="Coutinho P.M."/>
            <person name="de Vries R.P."/>
            <person name="Dyer P.S."/>
            <person name="Fillinger S."/>
            <person name="Fournier E."/>
            <person name="Gout L."/>
            <person name="Hahn M."/>
            <person name="Kohn L."/>
            <person name="Lapalu N."/>
            <person name="Plummer K.M."/>
            <person name="Pradier J.M."/>
            <person name="Quevillon E."/>
            <person name="Sharon A."/>
            <person name="Simon A."/>
            <person name="ten Have A."/>
            <person name="Tudzynski B."/>
            <person name="Tudzynski P."/>
            <person name="Wincker P."/>
            <person name="Andrew M."/>
            <person name="Anthouard V."/>
            <person name="Beever R.E."/>
            <person name="Beffa R."/>
            <person name="Benoit I."/>
            <person name="Bouzid O."/>
            <person name="Brault B."/>
            <person name="Chen Z."/>
            <person name="Choquer M."/>
            <person name="Collemare J."/>
            <person name="Cotton P."/>
            <person name="Danchin E.G."/>
            <person name="Da Silva C."/>
            <person name="Gautier A."/>
            <person name="Giraud C."/>
            <person name="Giraud T."/>
            <person name="Gonzalez C."/>
            <person name="Grossetete S."/>
            <person name="Guldener U."/>
            <person name="Henrissat B."/>
            <person name="Howlett B.J."/>
            <person name="Kodira C."/>
            <person name="Kretschmer M."/>
            <person name="Lappartient A."/>
            <person name="Leroch M."/>
            <person name="Levis C."/>
            <person name="Mauceli E."/>
            <person name="Neuveglise C."/>
            <person name="Oeser B."/>
            <person name="Pearson M."/>
            <person name="Poulain J."/>
            <person name="Poussereau N."/>
            <person name="Quesneville H."/>
            <person name="Rascle C."/>
            <person name="Schumacher J."/>
            <person name="Segurens B."/>
            <person name="Sexton A."/>
            <person name="Silva E."/>
            <person name="Sirven C."/>
            <person name="Soanes D.M."/>
            <person name="Talbot N.J."/>
            <person name="Templeton M."/>
            <person name="Yandava C."/>
            <person name="Yarden O."/>
            <person name="Zeng Q."/>
            <person name="Rollins J.A."/>
            <person name="Lebrun M.H."/>
            <person name="Dickman M."/>
        </authorList>
    </citation>
    <scope>NUCLEOTIDE SEQUENCE [LARGE SCALE GENOMIC DNA]</scope>
    <source>
        <strain evidence="2">T4</strain>
    </source>
</reference>